<dbReference type="EMBL" id="RXNR01000003">
    <property type="protein sequence ID" value="RTQ96082.1"/>
    <property type="molecule type" value="Genomic_DNA"/>
</dbReference>
<dbReference type="PANTHER" id="PTHR37302">
    <property type="entry name" value="SLR1116 PROTEIN"/>
    <property type="match status" value="1"/>
</dbReference>
<dbReference type="Gene3D" id="1.20.120.450">
    <property type="entry name" value="dinb family like domain"/>
    <property type="match status" value="1"/>
</dbReference>
<evidence type="ECO:0000256" key="1">
    <source>
        <dbReference type="ARBA" id="ARBA00008635"/>
    </source>
</evidence>
<accession>A0A3S0HLG1</accession>
<comment type="similarity">
    <text evidence="1">Belongs to the DinB family.</text>
</comment>
<dbReference type="OrthoDB" id="9811413at2"/>
<evidence type="ECO:0000256" key="3">
    <source>
        <dbReference type="PIRSR" id="PIRSR607837-1"/>
    </source>
</evidence>
<keyword evidence="2 3" id="KW-0479">Metal-binding</keyword>
<feature type="binding site" evidence="3">
    <location>
        <position position="38"/>
    </location>
    <ligand>
        <name>a divalent metal cation</name>
        <dbReference type="ChEBI" id="CHEBI:60240"/>
    </ligand>
</feature>
<evidence type="ECO:0000313" key="4">
    <source>
        <dbReference type="EMBL" id="RTQ96082.1"/>
    </source>
</evidence>
<dbReference type="InterPro" id="IPR007837">
    <property type="entry name" value="DinB"/>
</dbReference>
<dbReference type="PANTHER" id="PTHR37302:SF3">
    <property type="entry name" value="DAMAGE-INDUCIBLE PROTEIN DINB"/>
    <property type="match status" value="1"/>
</dbReference>
<sequence length="149" mass="17427">METIQKMFEHLNWANIRILKTLQNAEVENQEIIRLFSHILLAEKIWFTRLQGLDSSNVPIWTEVDLKVCSQLVEENQEVSTKFLSQLNNTDLDKIVFYKNSKGTEFKNTIREILTHIALHGQHHRGQINIKLRTDGIEPVGIDFITFVR</sequence>
<keyword evidence="5" id="KW-1185">Reference proteome</keyword>
<feature type="binding site" evidence="3">
    <location>
        <position position="124"/>
    </location>
    <ligand>
        <name>a divalent metal cation</name>
        <dbReference type="ChEBI" id="CHEBI:60240"/>
    </ligand>
</feature>
<gene>
    <name evidence="4" type="ORF">EKG35_01555</name>
</gene>
<dbReference type="GO" id="GO:0046872">
    <property type="term" value="F:metal ion binding"/>
    <property type="evidence" value="ECO:0007669"/>
    <property type="project" value="UniProtKB-KW"/>
</dbReference>
<dbReference type="Pfam" id="PF05163">
    <property type="entry name" value="DinB"/>
    <property type="match status" value="1"/>
</dbReference>
<evidence type="ECO:0000313" key="5">
    <source>
        <dbReference type="Proteomes" id="UP000276349"/>
    </source>
</evidence>
<organism evidence="4 5">
    <name type="scientific">Lysinibacillus telephonicus</name>
    <dbReference type="NCBI Taxonomy" id="1714840"/>
    <lineage>
        <taxon>Bacteria</taxon>
        <taxon>Bacillati</taxon>
        <taxon>Bacillota</taxon>
        <taxon>Bacilli</taxon>
        <taxon>Bacillales</taxon>
        <taxon>Bacillaceae</taxon>
        <taxon>Lysinibacillus</taxon>
    </lineage>
</organism>
<dbReference type="Proteomes" id="UP000276349">
    <property type="component" value="Unassembled WGS sequence"/>
</dbReference>
<proteinExistence type="inferred from homology"/>
<dbReference type="AlphaFoldDB" id="A0A3S0HLG1"/>
<name>A0A3S0HLG1_9BACI</name>
<feature type="binding site" evidence="3">
    <location>
        <position position="120"/>
    </location>
    <ligand>
        <name>a divalent metal cation</name>
        <dbReference type="ChEBI" id="CHEBI:60240"/>
    </ligand>
</feature>
<comment type="caution">
    <text evidence="4">The sequence shown here is derived from an EMBL/GenBank/DDBJ whole genome shotgun (WGS) entry which is preliminary data.</text>
</comment>
<dbReference type="InterPro" id="IPR034660">
    <property type="entry name" value="DinB/YfiT-like"/>
</dbReference>
<evidence type="ECO:0000256" key="2">
    <source>
        <dbReference type="ARBA" id="ARBA00022723"/>
    </source>
</evidence>
<dbReference type="SUPFAM" id="SSF109854">
    <property type="entry name" value="DinB/YfiT-like putative metalloenzymes"/>
    <property type="match status" value="1"/>
</dbReference>
<protein>
    <submittedName>
        <fullName evidence="4">Damage-inducible protein DinB</fullName>
    </submittedName>
</protein>
<reference evidence="4 5" key="1">
    <citation type="submission" date="2018-12" db="EMBL/GenBank/DDBJ databases">
        <authorList>
            <person name="Yu L."/>
        </authorList>
    </citation>
    <scope>NUCLEOTIDE SEQUENCE [LARGE SCALE GENOMIC DNA]</scope>
    <source>
        <strain evidence="4 5">S5H2222</strain>
    </source>
</reference>